<dbReference type="InterPro" id="IPR039730">
    <property type="entry name" value="Jlp2/Ccd25"/>
</dbReference>
<dbReference type="Pfam" id="PF05670">
    <property type="entry name" value="NFACT-R_1"/>
    <property type="match status" value="1"/>
</dbReference>
<feature type="coiled-coil region" evidence="4">
    <location>
        <begin position="145"/>
        <end position="182"/>
    </location>
</feature>
<dbReference type="GeneTree" id="ENSGT00390000004380"/>
<accession>A0A8C4Q467</accession>
<protein>
    <recommendedName>
        <fullName evidence="2">Coiled-coil domain-containing protein 25</fullName>
    </recommendedName>
</protein>
<sequence>MVFYFMSKVVSTPFAIYMGKDKHENEDLIKYGFPEDIWFHVDKLSSAHVYLRLPKDQTMDDIPPEVLTDCTQLVKANSIQGNKMNNVAIVYTPWANLKKTGDMAVGQVSFYNQKEVRTIIVEKRQNDVINRLNKTKQERTADLASEKEARNLEEIAERKVQAQEERRRMKEEEKKSKEMEALRNYSSLMDPGCMSSNQVKKKSISAFKDSLSNFELYHKLTSCQLFITSATKGWNEVMFSPLSVCLFVCLCAGCLKKMWTDLAEILWTGWVCDKDELIRFW</sequence>
<reference evidence="6" key="2">
    <citation type="submission" date="2025-09" db="UniProtKB">
        <authorList>
            <consortium name="Ensembl"/>
        </authorList>
    </citation>
    <scope>IDENTIFICATION</scope>
</reference>
<evidence type="ECO:0000256" key="4">
    <source>
        <dbReference type="SAM" id="Coils"/>
    </source>
</evidence>
<evidence type="ECO:0000259" key="5">
    <source>
        <dbReference type="Pfam" id="PF05670"/>
    </source>
</evidence>
<keyword evidence="4" id="KW-0175">Coiled coil</keyword>
<dbReference type="AlphaFoldDB" id="A0A8C4Q467"/>
<keyword evidence="7" id="KW-1185">Reference proteome</keyword>
<feature type="domain" description="NFACT RNA-binding" evidence="5">
    <location>
        <begin position="1"/>
        <end position="112"/>
    </location>
</feature>
<evidence type="ECO:0000256" key="1">
    <source>
        <dbReference type="ARBA" id="ARBA00008998"/>
    </source>
</evidence>
<evidence type="ECO:0000313" key="6">
    <source>
        <dbReference type="Ensembl" id="ENSEBUP00000009636.1"/>
    </source>
</evidence>
<name>A0A8C4Q467_EPTBU</name>
<comment type="similarity">
    <text evidence="1">Belongs to the CCDC25 family.</text>
</comment>
<dbReference type="Proteomes" id="UP000694388">
    <property type="component" value="Unplaced"/>
</dbReference>
<evidence type="ECO:0000256" key="2">
    <source>
        <dbReference type="ARBA" id="ARBA00016700"/>
    </source>
</evidence>
<evidence type="ECO:0000256" key="3">
    <source>
        <dbReference type="ARBA" id="ARBA00024214"/>
    </source>
</evidence>
<dbReference type="PANTHER" id="PTHR13049:SF2">
    <property type="entry name" value="COILED-COIL DOMAIN-CONTAINING PROTEIN 25"/>
    <property type="match status" value="1"/>
</dbReference>
<proteinExistence type="inferred from homology"/>
<comment type="subunit">
    <text evidence="3">Interacts (via cytoplasmic region) with ILK.</text>
</comment>
<dbReference type="PANTHER" id="PTHR13049">
    <property type="entry name" value="DUF814-RELATED"/>
    <property type="match status" value="1"/>
</dbReference>
<dbReference type="Ensembl" id="ENSEBUT00000010164.1">
    <property type="protein sequence ID" value="ENSEBUP00000009636.1"/>
    <property type="gene ID" value="ENSEBUG00000006184.1"/>
</dbReference>
<organism evidence="6 7">
    <name type="scientific">Eptatretus burgeri</name>
    <name type="common">Inshore hagfish</name>
    <dbReference type="NCBI Taxonomy" id="7764"/>
    <lineage>
        <taxon>Eukaryota</taxon>
        <taxon>Metazoa</taxon>
        <taxon>Chordata</taxon>
        <taxon>Craniata</taxon>
        <taxon>Vertebrata</taxon>
        <taxon>Cyclostomata</taxon>
        <taxon>Myxini</taxon>
        <taxon>Myxiniformes</taxon>
        <taxon>Myxinidae</taxon>
        <taxon>Eptatretinae</taxon>
        <taxon>Eptatretus</taxon>
    </lineage>
</organism>
<reference evidence="6" key="1">
    <citation type="submission" date="2025-08" db="UniProtKB">
        <authorList>
            <consortium name="Ensembl"/>
        </authorList>
    </citation>
    <scope>IDENTIFICATION</scope>
</reference>
<dbReference type="InterPro" id="IPR008532">
    <property type="entry name" value="NFACT_RNA-bd"/>
</dbReference>
<evidence type="ECO:0000313" key="7">
    <source>
        <dbReference type="Proteomes" id="UP000694388"/>
    </source>
</evidence>